<dbReference type="EMBL" id="CATOUU010001140">
    <property type="protein sequence ID" value="CAI9974218.1"/>
    <property type="molecule type" value="Genomic_DNA"/>
</dbReference>
<evidence type="ECO:0000313" key="1">
    <source>
        <dbReference type="EMBL" id="CAI9974213.1"/>
    </source>
</evidence>
<evidence type="ECO:0000313" key="3">
    <source>
        <dbReference type="EMBL" id="CAL6083284.1"/>
    </source>
</evidence>
<reference evidence="2" key="1">
    <citation type="submission" date="2023-06" db="EMBL/GenBank/DDBJ databases">
        <authorList>
            <person name="Kurt Z."/>
        </authorList>
    </citation>
    <scope>NUCLEOTIDE SEQUENCE</scope>
</reference>
<keyword evidence="5" id="KW-1185">Reference proteome</keyword>
<evidence type="ECO:0000313" key="2">
    <source>
        <dbReference type="EMBL" id="CAI9974218.1"/>
    </source>
</evidence>
<dbReference type="EMBL" id="CAXDID020000371">
    <property type="protein sequence ID" value="CAL6083294.1"/>
    <property type="molecule type" value="Genomic_DNA"/>
</dbReference>
<organism evidence="2">
    <name type="scientific">Hexamita inflata</name>
    <dbReference type="NCBI Taxonomy" id="28002"/>
    <lineage>
        <taxon>Eukaryota</taxon>
        <taxon>Metamonada</taxon>
        <taxon>Diplomonadida</taxon>
        <taxon>Hexamitidae</taxon>
        <taxon>Hexamitinae</taxon>
        <taxon>Hexamita</taxon>
    </lineage>
</organism>
<reference evidence="3 5" key="2">
    <citation type="submission" date="2024-07" db="EMBL/GenBank/DDBJ databases">
        <authorList>
            <person name="Akdeniz Z."/>
        </authorList>
    </citation>
    <scope>NUCLEOTIDE SEQUENCE [LARGE SCALE GENOMIC DNA]</scope>
</reference>
<dbReference type="EMBL" id="CAXDID020000371">
    <property type="protein sequence ID" value="CAL6083284.1"/>
    <property type="molecule type" value="Genomic_DNA"/>
</dbReference>
<protein>
    <submittedName>
        <fullName evidence="3">Hypothetical_protein</fullName>
    </submittedName>
</protein>
<accession>A0AA86VR66</accession>
<evidence type="ECO:0000313" key="5">
    <source>
        <dbReference type="Proteomes" id="UP001642409"/>
    </source>
</evidence>
<dbReference type="EMBL" id="CATOUU010001140">
    <property type="protein sequence ID" value="CAI9974213.1"/>
    <property type="molecule type" value="Genomic_DNA"/>
</dbReference>
<dbReference type="AlphaFoldDB" id="A0AA86VR66"/>
<sequence>MIKLRLQVIQIKYLWRILLQQCSVKVRLKLLFFNNVKESNPLLATTDLNKASINQLIDLLLLVILINIGLNTQNQSKISLHKLQVIVDHLRTFLLAFYVRLPIFMEKKIHCYIQHYNAKQIQRIYSQQIIPKTKRNVLQEMLNDLKNIVSYYVNNSHLNFKIVPLSSDKLQFVIQHLFRVFPFNFFFALLNLINNIFLVYNPLQQSDPFVDCDFVLEAVQAFSSFYSNFLPQLFVFHQFNDFGSHCTMSPCGTATFVVRQSSLNFKSKATIGIPKAITSIRTIGNLSVLEVMTRTEAFLQKSAIFAWNRKKRTLQQSQPHYRNQLSQKQCFHQVQFIAPTPSKLVIILILKQILSIIINTATKVTYYSYLKFSQSKQQQIFQKCIC</sequence>
<gene>
    <name evidence="3" type="ORF">HINF_LOCUS61649</name>
    <name evidence="4" type="ORF">HINF_LOCUS61654</name>
    <name evidence="1" type="ORF">HINF_LOCUS61858</name>
    <name evidence="2" type="ORF">HINF_LOCUS61863</name>
</gene>
<name>A0AA86VR66_9EUKA</name>
<comment type="caution">
    <text evidence="2">The sequence shown here is derived from an EMBL/GenBank/DDBJ whole genome shotgun (WGS) entry which is preliminary data.</text>
</comment>
<evidence type="ECO:0000313" key="4">
    <source>
        <dbReference type="EMBL" id="CAL6083294.1"/>
    </source>
</evidence>
<proteinExistence type="predicted"/>
<dbReference type="Proteomes" id="UP001642409">
    <property type="component" value="Unassembled WGS sequence"/>
</dbReference>